<sequence length="623" mass="69533">MKLLWVRSAAVLTKEGKTGGKAIKPSVSPAATCSDSSKSRDIKAEHMPRGEQKVGGKAFTSGLYANKVDPSFVGCQQTTTSCQRGRYRKPIIIGLALTFLTLIICVTVVCVVIFVIDKRHGQKPPGPGDVFQMGLSSSDDVQYDDNRQRINVTMKGRPTATFAYADFGKGVAVFKDDVNKQCYVVRPLLENYLRAKTRWQTFQGFRPFPRCPPLQVQGLIDPATLDPEVAQQCEDYLVLQASFQIPINPPQGDGPMGDGPMGDGPMGDGPMGDGPMGDGPIQIWYLALRELSEENVVITSQAGVFVNCTHQPYSFLLRHRPLRQRPRHTSATPPRHRYLLSQTVHALDICSRQRCVAWISIFDIASTTAVLPDPPTWLPHKVKRGEFTEPEKQPLAFTIAALQSRFNDLADDPLDEKKKEAFPSDVTVETSRSNGPLPVPAANGADADGRHVACCVTLSILMLALLAAGTICLVYRFKFRKGWSTFCSAKDSRIPEHVKVDHANQLITVQPQEDGSDVMRIIHDYNRRLIAFLNATEQTCYIDRLEETFSEGYARWQEYEDKEHEPHRTLRVVQPPMEVDVLQYFGGEYIEGHCIKDGQATSFYWVVEVQETEVVQGTRYIKV</sequence>
<dbReference type="InterPro" id="IPR040145">
    <property type="entry name" value="ITM2"/>
</dbReference>
<protein>
    <submittedName>
        <fullName evidence="3">Uncharacterized protein</fullName>
    </submittedName>
</protein>
<feature type="compositionally biased region" description="Basic and acidic residues" evidence="1">
    <location>
        <begin position="37"/>
        <end position="53"/>
    </location>
</feature>
<accession>A0A2T7P4S3</accession>
<comment type="caution">
    <text evidence="3">The sequence shown here is derived from an EMBL/GenBank/DDBJ whole genome shotgun (WGS) entry which is preliminary data.</text>
</comment>
<evidence type="ECO:0000313" key="4">
    <source>
        <dbReference type="Proteomes" id="UP000245119"/>
    </source>
</evidence>
<keyword evidence="2" id="KW-0812">Transmembrane</keyword>
<reference evidence="3 4" key="1">
    <citation type="submission" date="2018-04" db="EMBL/GenBank/DDBJ databases">
        <title>The genome of golden apple snail Pomacea canaliculata provides insight into stress tolerance and invasive adaptation.</title>
        <authorList>
            <person name="Liu C."/>
            <person name="Liu B."/>
            <person name="Ren Y."/>
            <person name="Zhang Y."/>
            <person name="Wang H."/>
            <person name="Li S."/>
            <person name="Jiang F."/>
            <person name="Yin L."/>
            <person name="Zhang G."/>
            <person name="Qian W."/>
            <person name="Fan W."/>
        </authorList>
    </citation>
    <scope>NUCLEOTIDE SEQUENCE [LARGE SCALE GENOMIC DNA]</scope>
    <source>
        <strain evidence="3">SZHN2017</strain>
        <tissue evidence="3">Muscle</tissue>
    </source>
</reference>
<keyword evidence="2" id="KW-1133">Transmembrane helix</keyword>
<dbReference type="PANTHER" id="PTHR10962:SF1">
    <property type="entry name" value="INTEGRAL MEMBRANE PROTEIN 2"/>
    <property type="match status" value="1"/>
</dbReference>
<evidence type="ECO:0000313" key="3">
    <source>
        <dbReference type="EMBL" id="PVD28408.1"/>
    </source>
</evidence>
<feature type="transmembrane region" description="Helical" evidence="2">
    <location>
        <begin position="456"/>
        <end position="475"/>
    </location>
</feature>
<dbReference type="EMBL" id="PZQS01000006">
    <property type="protein sequence ID" value="PVD28408.1"/>
    <property type="molecule type" value="Genomic_DNA"/>
</dbReference>
<dbReference type="AlphaFoldDB" id="A0A2T7P4S3"/>
<dbReference type="GO" id="GO:0005794">
    <property type="term" value="C:Golgi apparatus"/>
    <property type="evidence" value="ECO:0007669"/>
    <property type="project" value="TreeGrafter"/>
</dbReference>
<dbReference type="PANTHER" id="PTHR10962">
    <property type="entry name" value="INTEGRAL TRANSMEMBRANE PROTEIN 2"/>
    <property type="match status" value="1"/>
</dbReference>
<evidence type="ECO:0000256" key="1">
    <source>
        <dbReference type="SAM" id="MobiDB-lite"/>
    </source>
</evidence>
<organism evidence="3 4">
    <name type="scientific">Pomacea canaliculata</name>
    <name type="common">Golden apple snail</name>
    <dbReference type="NCBI Taxonomy" id="400727"/>
    <lineage>
        <taxon>Eukaryota</taxon>
        <taxon>Metazoa</taxon>
        <taxon>Spiralia</taxon>
        <taxon>Lophotrochozoa</taxon>
        <taxon>Mollusca</taxon>
        <taxon>Gastropoda</taxon>
        <taxon>Caenogastropoda</taxon>
        <taxon>Architaenioglossa</taxon>
        <taxon>Ampullarioidea</taxon>
        <taxon>Ampullariidae</taxon>
        <taxon>Pomacea</taxon>
    </lineage>
</organism>
<dbReference type="Proteomes" id="UP000245119">
    <property type="component" value="Linkage Group LG6"/>
</dbReference>
<gene>
    <name evidence="3" type="ORF">C0Q70_10995</name>
</gene>
<proteinExistence type="predicted"/>
<dbReference type="GO" id="GO:0070062">
    <property type="term" value="C:extracellular exosome"/>
    <property type="evidence" value="ECO:0007669"/>
    <property type="project" value="TreeGrafter"/>
</dbReference>
<keyword evidence="4" id="KW-1185">Reference proteome</keyword>
<dbReference type="GO" id="GO:0005886">
    <property type="term" value="C:plasma membrane"/>
    <property type="evidence" value="ECO:0007669"/>
    <property type="project" value="TreeGrafter"/>
</dbReference>
<dbReference type="GO" id="GO:0042985">
    <property type="term" value="P:negative regulation of amyloid precursor protein biosynthetic process"/>
    <property type="evidence" value="ECO:0007669"/>
    <property type="project" value="TreeGrafter"/>
</dbReference>
<feature type="region of interest" description="Disordered" evidence="1">
    <location>
        <begin position="28"/>
        <end position="53"/>
    </location>
</feature>
<evidence type="ECO:0000256" key="2">
    <source>
        <dbReference type="SAM" id="Phobius"/>
    </source>
</evidence>
<keyword evidence="2" id="KW-0472">Membrane</keyword>
<feature type="transmembrane region" description="Helical" evidence="2">
    <location>
        <begin position="91"/>
        <end position="116"/>
    </location>
</feature>
<name>A0A2T7P4S3_POMCA</name>
<dbReference type="GO" id="GO:0001540">
    <property type="term" value="F:amyloid-beta binding"/>
    <property type="evidence" value="ECO:0007669"/>
    <property type="project" value="TreeGrafter"/>
</dbReference>